<dbReference type="InterPro" id="IPR004799">
    <property type="entry name" value="Periplasmic_diS_OxRdtase_DsbE"/>
</dbReference>
<keyword evidence="5" id="KW-0676">Redox-active center</keyword>
<keyword evidence="4" id="KW-1015">Disulfide bond</keyword>
<comment type="similarity">
    <text evidence="2">Belongs to the thioredoxin family. DsbE subfamily.</text>
</comment>
<dbReference type="Pfam" id="PF08534">
    <property type="entry name" value="Redoxin"/>
    <property type="match status" value="1"/>
</dbReference>
<dbReference type="InterPro" id="IPR036249">
    <property type="entry name" value="Thioredoxin-like_sf"/>
</dbReference>
<keyword evidence="6" id="KW-0812">Transmembrane</keyword>
<dbReference type="InterPro" id="IPR013766">
    <property type="entry name" value="Thioredoxin_domain"/>
</dbReference>
<reference evidence="8" key="1">
    <citation type="submission" date="2020-10" db="EMBL/GenBank/DDBJ databases">
        <title>Genome sequence of the unusual species of purple photosynthetic bacteria, Phaeovibrio sulfidiphilus DSM 23193, type strain.</title>
        <authorList>
            <person name="Kyndt J.A."/>
            <person name="Meyer T.E."/>
        </authorList>
    </citation>
    <scope>NUCLEOTIDE SEQUENCE</scope>
    <source>
        <strain evidence="8">DSM 23193</strain>
    </source>
</reference>
<evidence type="ECO:0000256" key="4">
    <source>
        <dbReference type="ARBA" id="ARBA00023157"/>
    </source>
</evidence>
<dbReference type="Gene3D" id="3.40.30.10">
    <property type="entry name" value="Glutaredoxin"/>
    <property type="match status" value="1"/>
</dbReference>
<dbReference type="InterPro" id="IPR017937">
    <property type="entry name" value="Thioredoxin_CS"/>
</dbReference>
<evidence type="ECO:0000256" key="2">
    <source>
        <dbReference type="ARBA" id="ARBA00007758"/>
    </source>
</evidence>
<evidence type="ECO:0000313" key="9">
    <source>
        <dbReference type="Proteomes" id="UP000631034"/>
    </source>
</evidence>
<evidence type="ECO:0000256" key="6">
    <source>
        <dbReference type="SAM" id="Phobius"/>
    </source>
</evidence>
<dbReference type="PROSITE" id="PS51352">
    <property type="entry name" value="THIOREDOXIN_2"/>
    <property type="match status" value="1"/>
</dbReference>
<dbReference type="NCBIfam" id="TIGR00385">
    <property type="entry name" value="dsbE"/>
    <property type="match status" value="1"/>
</dbReference>
<dbReference type="AlphaFoldDB" id="A0A8J6YML1"/>
<comment type="caution">
    <text evidence="8">The sequence shown here is derived from an EMBL/GenBank/DDBJ whole genome shotgun (WGS) entry which is preliminary data.</text>
</comment>
<feature type="domain" description="Thioredoxin" evidence="7">
    <location>
        <begin position="39"/>
        <end position="178"/>
    </location>
</feature>
<dbReference type="EMBL" id="JACZHT010000004">
    <property type="protein sequence ID" value="MBE1237360.1"/>
    <property type="molecule type" value="Genomic_DNA"/>
</dbReference>
<evidence type="ECO:0000256" key="3">
    <source>
        <dbReference type="ARBA" id="ARBA00022748"/>
    </source>
</evidence>
<accession>A0A8J6YML1</accession>
<keyword evidence="3" id="KW-0201">Cytochrome c-type biogenesis</keyword>
<dbReference type="PROSITE" id="PS00194">
    <property type="entry name" value="THIOREDOXIN_1"/>
    <property type="match status" value="1"/>
</dbReference>
<evidence type="ECO:0000256" key="1">
    <source>
        <dbReference type="ARBA" id="ARBA00004196"/>
    </source>
</evidence>
<evidence type="ECO:0000256" key="5">
    <source>
        <dbReference type="ARBA" id="ARBA00023284"/>
    </source>
</evidence>
<dbReference type="SUPFAM" id="SSF52833">
    <property type="entry name" value="Thioredoxin-like"/>
    <property type="match status" value="1"/>
</dbReference>
<feature type="transmembrane region" description="Helical" evidence="6">
    <location>
        <begin position="12"/>
        <end position="29"/>
    </location>
</feature>
<gene>
    <name evidence="8" type="ORF">IHV25_06830</name>
</gene>
<name>A0A8J6YML1_9PROT</name>
<dbReference type="PANTHER" id="PTHR42852:SF6">
    <property type="entry name" value="THIOL:DISULFIDE INTERCHANGE PROTEIN DSBE"/>
    <property type="match status" value="1"/>
</dbReference>
<dbReference type="RefSeq" id="WP_192534369.1">
    <property type="nucleotide sequence ID" value="NZ_JACZHT010000004.1"/>
</dbReference>
<dbReference type="GO" id="GO:0030288">
    <property type="term" value="C:outer membrane-bounded periplasmic space"/>
    <property type="evidence" value="ECO:0007669"/>
    <property type="project" value="InterPro"/>
</dbReference>
<keyword evidence="9" id="KW-1185">Reference proteome</keyword>
<evidence type="ECO:0000259" key="7">
    <source>
        <dbReference type="PROSITE" id="PS51352"/>
    </source>
</evidence>
<dbReference type="InterPro" id="IPR013740">
    <property type="entry name" value="Redoxin"/>
</dbReference>
<dbReference type="GO" id="GO:0015036">
    <property type="term" value="F:disulfide oxidoreductase activity"/>
    <property type="evidence" value="ECO:0007669"/>
    <property type="project" value="InterPro"/>
</dbReference>
<sequence>MSTSTRTLLFRVLPLVALGLLLGLFYIGLDRDPRNLPSTLIDVPLPDFALEPIPDRGNALTRDALLGEVSLLNVFGSWCVSCRAEHEELVRLRSEEGIAIHGVDWNEKDPRDGADWLRRNGDPYVLAGQDPDSRLAIDLGVTGAPETYLIDPCGVVRYKHSGPLTKEVWDDILAPAVKTLKDAPCTARVPAQEDVP</sequence>
<dbReference type="InterPro" id="IPR050553">
    <property type="entry name" value="Thioredoxin_ResA/DsbE_sf"/>
</dbReference>
<keyword evidence="6" id="KW-0472">Membrane</keyword>
<protein>
    <submittedName>
        <fullName evidence="8">DsbE family thiol:disulfide interchange protein</fullName>
    </submittedName>
</protein>
<organism evidence="8 9">
    <name type="scientific">Phaeovibrio sulfidiphilus</name>
    <dbReference type="NCBI Taxonomy" id="1220600"/>
    <lineage>
        <taxon>Bacteria</taxon>
        <taxon>Pseudomonadati</taxon>
        <taxon>Pseudomonadota</taxon>
        <taxon>Alphaproteobacteria</taxon>
        <taxon>Rhodospirillales</taxon>
        <taxon>Rhodospirillaceae</taxon>
        <taxon>Phaeovibrio</taxon>
    </lineage>
</organism>
<dbReference type="Proteomes" id="UP000631034">
    <property type="component" value="Unassembled WGS sequence"/>
</dbReference>
<keyword evidence="6" id="KW-1133">Transmembrane helix</keyword>
<proteinExistence type="inferred from homology"/>
<comment type="subcellular location">
    <subcellularLocation>
        <location evidence="1">Cell envelope</location>
    </subcellularLocation>
</comment>
<dbReference type="GO" id="GO:0017004">
    <property type="term" value="P:cytochrome complex assembly"/>
    <property type="evidence" value="ECO:0007669"/>
    <property type="project" value="UniProtKB-KW"/>
</dbReference>
<evidence type="ECO:0000313" key="8">
    <source>
        <dbReference type="EMBL" id="MBE1237360.1"/>
    </source>
</evidence>
<dbReference type="PANTHER" id="PTHR42852">
    <property type="entry name" value="THIOL:DISULFIDE INTERCHANGE PROTEIN DSBE"/>
    <property type="match status" value="1"/>
</dbReference>
<dbReference type="CDD" id="cd03010">
    <property type="entry name" value="TlpA_like_DsbE"/>
    <property type="match status" value="1"/>
</dbReference>